<gene>
    <name evidence="2" type="ORF">KCU98_g11488</name>
</gene>
<dbReference type="PANTHER" id="PTHR36578">
    <property type="entry name" value="CHROMOSOME 15, WHOLE GENOME SHOTGUN SEQUENCE"/>
    <property type="match status" value="1"/>
</dbReference>
<dbReference type="Proteomes" id="UP000729357">
    <property type="component" value="Unassembled WGS sequence"/>
</dbReference>
<organism evidence="2 3">
    <name type="scientific">Aureobasidium melanogenum</name>
    <name type="common">Aureobasidium pullulans var. melanogenum</name>
    <dbReference type="NCBI Taxonomy" id="46634"/>
    <lineage>
        <taxon>Eukaryota</taxon>
        <taxon>Fungi</taxon>
        <taxon>Dikarya</taxon>
        <taxon>Ascomycota</taxon>
        <taxon>Pezizomycotina</taxon>
        <taxon>Dothideomycetes</taxon>
        <taxon>Dothideomycetidae</taxon>
        <taxon>Dothideales</taxon>
        <taxon>Saccotheciaceae</taxon>
        <taxon>Aureobasidium</taxon>
    </lineage>
</organism>
<feature type="signal peptide" evidence="1">
    <location>
        <begin position="1"/>
        <end position="17"/>
    </location>
</feature>
<name>A0A9P8FKC9_AURME</name>
<keyword evidence="1" id="KW-0732">Signal</keyword>
<dbReference type="EMBL" id="JAHFXS010001851">
    <property type="protein sequence ID" value="KAG9975221.1"/>
    <property type="molecule type" value="Genomic_DNA"/>
</dbReference>
<sequence>MLFSFVLSVLTLSLSTAATPTDSAANPPPVGSFVDYSGYTFQPLQDASALNSTSLRRRQEFNFTLIDATPDPVIAPDNYTNYDQEAAIDAVVAEISSEPLPQKRDVSRLNVYAPPSGYASVAVSATAAINAPLNCNGSDTYMGSKLFNSGPFDESLCAAACTAQSAYNLKHPPASGSPKTCQFYNTYVLLKDGASQGQYCALYTQAWDGSYATNVGQWRGTAHYTIQQSVAAANATNSGQGSCPSDIPYMLANGGAFCSSFLSYVPPTSTVVSIVTPTTSVITSVDTQYTTETDHITYTSTNIALTTVTTTIFQKRDLATPASAVSWSPSRLSRACSAVVTGSTTIVTTKTAATPLSTLLTTVSATTTLQFSSTTLLSSTSTVISTFSPTATLLGQNLVANPGFEEAGESSGGLGWTTTIPLQRCNNAASRGIVLPYDAYEGTAICEFYFYPDNPCLAFLRQTITGFSTTHRYTLGFYYWARIGEPNTCSFVVSLGGVVVWSFSPSVIVSRPATYVKVSVPGIVPQAATQDLVFTYSCTHLSYLEMDFVTLQQESYS</sequence>
<reference evidence="2" key="2">
    <citation type="submission" date="2021-08" db="EMBL/GenBank/DDBJ databases">
        <authorList>
            <person name="Gostincar C."/>
            <person name="Sun X."/>
            <person name="Song Z."/>
            <person name="Gunde-Cimerman N."/>
        </authorList>
    </citation>
    <scope>NUCLEOTIDE SEQUENCE</scope>
    <source>
        <strain evidence="2">EXF-9298</strain>
    </source>
</reference>
<keyword evidence="3" id="KW-1185">Reference proteome</keyword>
<feature type="non-terminal residue" evidence="2">
    <location>
        <position position="557"/>
    </location>
</feature>
<evidence type="ECO:0000313" key="3">
    <source>
        <dbReference type="Proteomes" id="UP000729357"/>
    </source>
</evidence>
<protein>
    <submittedName>
        <fullName evidence="2">Uncharacterized protein</fullName>
    </submittedName>
</protein>
<evidence type="ECO:0000313" key="2">
    <source>
        <dbReference type="EMBL" id="KAG9975221.1"/>
    </source>
</evidence>
<dbReference type="AlphaFoldDB" id="A0A9P8FKC9"/>
<accession>A0A9P8FKC9</accession>
<evidence type="ECO:0000256" key="1">
    <source>
        <dbReference type="SAM" id="SignalP"/>
    </source>
</evidence>
<reference evidence="2" key="1">
    <citation type="journal article" date="2021" name="J Fungi (Basel)">
        <title>Virulence traits and population genomics of the black yeast Aureobasidium melanogenum.</title>
        <authorList>
            <person name="Cernosa A."/>
            <person name="Sun X."/>
            <person name="Gostincar C."/>
            <person name="Fang C."/>
            <person name="Gunde-Cimerman N."/>
            <person name="Song Z."/>
        </authorList>
    </citation>
    <scope>NUCLEOTIDE SEQUENCE</scope>
    <source>
        <strain evidence="2">EXF-9298</strain>
    </source>
</reference>
<proteinExistence type="predicted"/>
<dbReference type="PANTHER" id="PTHR36578:SF2">
    <property type="entry name" value="PA14 DOMAIN-CONTAINING PROTEIN"/>
    <property type="match status" value="1"/>
</dbReference>
<comment type="caution">
    <text evidence="2">The sequence shown here is derived from an EMBL/GenBank/DDBJ whole genome shotgun (WGS) entry which is preliminary data.</text>
</comment>
<feature type="chain" id="PRO_5040135843" evidence="1">
    <location>
        <begin position="18"/>
        <end position="557"/>
    </location>
</feature>